<dbReference type="PANTHER" id="PTHR10582:SF2">
    <property type="entry name" value="INACTIVE"/>
    <property type="match status" value="1"/>
</dbReference>
<dbReference type="Pfam" id="PF00520">
    <property type="entry name" value="Ion_trans"/>
    <property type="match status" value="1"/>
</dbReference>
<keyword evidence="4 6" id="KW-1133">Transmembrane helix</keyword>
<evidence type="ECO:0000256" key="3">
    <source>
        <dbReference type="ARBA" id="ARBA00022737"/>
    </source>
</evidence>
<organism evidence="8 9">
    <name type="scientific">Rhizophagus clarus</name>
    <dbReference type="NCBI Taxonomy" id="94130"/>
    <lineage>
        <taxon>Eukaryota</taxon>
        <taxon>Fungi</taxon>
        <taxon>Fungi incertae sedis</taxon>
        <taxon>Mucoromycota</taxon>
        <taxon>Glomeromycotina</taxon>
        <taxon>Glomeromycetes</taxon>
        <taxon>Glomerales</taxon>
        <taxon>Glomeraceae</taxon>
        <taxon>Rhizophagus</taxon>
    </lineage>
</organism>
<comment type="subcellular location">
    <subcellularLocation>
        <location evidence="1">Membrane</location>
        <topology evidence="1">Multi-pass membrane protein</topology>
    </subcellularLocation>
</comment>
<dbReference type="InterPro" id="IPR005821">
    <property type="entry name" value="Ion_trans_dom"/>
</dbReference>
<evidence type="ECO:0000313" key="9">
    <source>
        <dbReference type="Proteomes" id="UP000615446"/>
    </source>
</evidence>
<dbReference type="EMBL" id="BLAL01000218">
    <property type="protein sequence ID" value="GES92897.1"/>
    <property type="molecule type" value="Genomic_DNA"/>
</dbReference>
<keyword evidence="3" id="KW-0677">Repeat</keyword>
<dbReference type="GO" id="GO:0005886">
    <property type="term" value="C:plasma membrane"/>
    <property type="evidence" value="ECO:0007669"/>
    <property type="project" value="TreeGrafter"/>
</dbReference>
<feature type="transmembrane region" description="Helical" evidence="6">
    <location>
        <begin position="969"/>
        <end position="993"/>
    </location>
</feature>
<dbReference type="AlphaFoldDB" id="A0A8H3LU45"/>
<dbReference type="InterPro" id="IPR024862">
    <property type="entry name" value="TRPV"/>
</dbReference>
<dbReference type="OrthoDB" id="2330027at2759"/>
<reference evidence="8" key="1">
    <citation type="submission" date="2019-10" db="EMBL/GenBank/DDBJ databases">
        <title>Conservation and host-specific expression of non-tandemly repeated heterogenous ribosome RNA gene in arbuscular mycorrhizal fungi.</title>
        <authorList>
            <person name="Maeda T."/>
            <person name="Kobayashi Y."/>
            <person name="Nakagawa T."/>
            <person name="Ezawa T."/>
            <person name="Yamaguchi K."/>
            <person name="Bino T."/>
            <person name="Nishimoto Y."/>
            <person name="Shigenobu S."/>
            <person name="Kawaguchi M."/>
        </authorList>
    </citation>
    <scope>NUCLEOTIDE SEQUENCE</scope>
    <source>
        <strain evidence="8">HR1</strain>
    </source>
</reference>
<dbReference type="SUPFAM" id="SSF101898">
    <property type="entry name" value="NHL repeat"/>
    <property type="match status" value="1"/>
</dbReference>
<sequence>MDGMNHGPRDPNNAHNGEQISLVSLSPNGEYIVTYSEINNSIEGWVVETFGLILDPQMNVYNLPERGKNKEKLKDIQINNSKIVCYTDDGINCFKMSDGYRSIKLNPMPTKMWSPTIYFKKNGKLVIFEKEDDKISVYSTQNDELNLMSSYKLSSCNKGVFIDEDNNIWAVSPNYLFHWDSKTLQLEISYSLGFTIDSDSTDKRFTVISKGNLIVVKYLKQIAIFSKGVHFPIRNIQLKFINTRVELCEIQNIDYLLVFTLPKEDKQNIELYSISDINEQPIDVSMIFDDEFILYEYNSESRKAFGLVNGKLSYINLNWHEFFESHRVFFESHRNDNNYVGWENYLCEDKYYNDTLAFPDMENIRSLFENVESLLGNTINGINSIDINFNNQNNKWRIELKDGNLNKLSIYKGETELQQCSAGPDDIYFSNMHQWKILNNNALALRNDYSIRIYEYDNDNNDIKLQYEFSRSDDQLSIEDFSGPILPIMINVFDDTIDYIIKDDRCLARYGPTLLPNLLNPTNDCFDYYIEYIYNKCTKLVKDDPKRNLKFLNIIALSMSDLYKTHPDFVTKFNSEMFMILDPFINDEIKYDKEQSHFYTFSEEIEISKISKFSEFLKPLQTLFSLNLSTLFTFWRGIVTKFTFQSDIVTKKQYINLIIPLNYSHYPVEYSMWKELFYPQPSVFVDTCERNFYTSLNGEAIINFKWNTFGRKYHCAIWLLFSVFLACFTFASYPSNSITHETRIKLYQTSIALGLLHFILFKLRQFFWYSFSIWNIFGKHGLNFNFLRFIKLKLTYSKISDLIAYFSAIVASIYWIRYNNIPDWALSISCLLLDLKFLLFLRVFDPFGVYFAIMLGVLERIVFFLIILAIILACFAHAFFLLLHPKNFLDSLNARNQSDPNNPWTLSNTYNQVGKNGNILKETFVQVPTENTNLFYSYPTSLLATYLFLTGSTNSLSSWAPKSTVENTILFVLMALFSFLIVIYLMNLIIGLLNMSIEKDRASYLAQKAKVIAEIELFCLLPYQRRWRSWFPEVIYYSADIEKARAHIKEAINKGYWQKEDWPEMKYKILKLFNINDAIIDLAV</sequence>
<evidence type="ECO:0000256" key="1">
    <source>
        <dbReference type="ARBA" id="ARBA00004141"/>
    </source>
</evidence>
<dbReference type="Proteomes" id="UP000615446">
    <property type="component" value="Unassembled WGS sequence"/>
</dbReference>
<feature type="transmembrane region" description="Helical" evidence="6">
    <location>
        <begin position="799"/>
        <end position="818"/>
    </location>
</feature>
<evidence type="ECO:0000256" key="2">
    <source>
        <dbReference type="ARBA" id="ARBA00022692"/>
    </source>
</evidence>
<keyword evidence="5 6" id="KW-0472">Membrane</keyword>
<feature type="domain" description="Ion transport" evidence="7">
    <location>
        <begin position="718"/>
        <end position="1001"/>
    </location>
</feature>
<protein>
    <recommendedName>
        <fullName evidence="7">Ion transport domain-containing protein</fullName>
    </recommendedName>
</protein>
<feature type="transmembrane region" description="Helical" evidence="6">
    <location>
        <begin position="716"/>
        <end position="733"/>
    </location>
</feature>
<proteinExistence type="predicted"/>
<evidence type="ECO:0000259" key="7">
    <source>
        <dbReference type="Pfam" id="PF00520"/>
    </source>
</evidence>
<gene>
    <name evidence="8" type="ORF">RCL2_001965600</name>
</gene>
<feature type="transmembrane region" description="Helical" evidence="6">
    <location>
        <begin position="745"/>
        <end position="761"/>
    </location>
</feature>
<dbReference type="PANTHER" id="PTHR10582">
    <property type="entry name" value="TRANSIENT RECEPTOR POTENTIAL ION CHANNEL PROTEIN"/>
    <property type="match status" value="1"/>
</dbReference>
<comment type="caution">
    <text evidence="8">The sequence shown here is derived from an EMBL/GenBank/DDBJ whole genome shotgun (WGS) entry which is preliminary data.</text>
</comment>
<evidence type="ECO:0000313" key="8">
    <source>
        <dbReference type="EMBL" id="GES92897.1"/>
    </source>
</evidence>
<feature type="transmembrane region" description="Helical" evidence="6">
    <location>
        <begin position="861"/>
        <end position="883"/>
    </location>
</feature>
<evidence type="ECO:0000256" key="6">
    <source>
        <dbReference type="SAM" id="Phobius"/>
    </source>
</evidence>
<evidence type="ECO:0000256" key="5">
    <source>
        <dbReference type="ARBA" id="ARBA00023136"/>
    </source>
</evidence>
<evidence type="ECO:0000256" key="4">
    <source>
        <dbReference type="ARBA" id="ARBA00022989"/>
    </source>
</evidence>
<dbReference type="GO" id="GO:0098703">
    <property type="term" value="P:calcium ion import across plasma membrane"/>
    <property type="evidence" value="ECO:0007669"/>
    <property type="project" value="TreeGrafter"/>
</dbReference>
<dbReference type="GO" id="GO:0005216">
    <property type="term" value="F:monoatomic ion channel activity"/>
    <property type="evidence" value="ECO:0007669"/>
    <property type="project" value="InterPro"/>
</dbReference>
<name>A0A8H3LU45_9GLOM</name>
<accession>A0A8H3LU45</accession>
<keyword evidence="2 6" id="KW-0812">Transmembrane</keyword>